<evidence type="ECO:0000313" key="3">
    <source>
        <dbReference type="Proteomes" id="UP001596024"/>
    </source>
</evidence>
<organism evidence="2 3">
    <name type="scientific">Glycocaulis abyssi</name>
    <dbReference type="NCBI Taxonomy" id="1433403"/>
    <lineage>
        <taxon>Bacteria</taxon>
        <taxon>Pseudomonadati</taxon>
        <taxon>Pseudomonadota</taxon>
        <taxon>Alphaproteobacteria</taxon>
        <taxon>Maricaulales</taxon>
        <taxon>Maricaulaceae</taxon>
        <taxon>Glycocaulis</taxon>
    </lineage>
</organism>
<feature type="signal peptide" evidence="1">
    <location>
        <begin position="1"/>
        <end position="22"/>
    </location>
</feature>
<comment type="caution">
    <text evidence="2">The sequence shown here is derived from an EMBL/GenBank/DDBJ whole genome shotgun (WGS) entry which is preliminary data.</text>
</comment>
<gene>
    <name evidence="2" type="ORF">ACFPB0_09815</name>
</gene>
<reference evidence="3" key="1">
    <citation type="journal article" date="2019" name="Int. J. Syst. Evol. Microbiol.">
        <title>The Global Catalogue of Microorganisms (GCM) 10K type strain sequencing project: providing services to taxonomists for standard genome sequencing and annotation.</title>
        <authorList>
            <consortium name="The Broad Institute Genomics Platform"/>
            <consortium name="The Broad Institute Genome Sequencing Center for Infectious Disease"/>
            <person name="Wu L."/>
            <person name="Ma J."/>
        </authorList>
    </citation>
    <scope>NUCLEOTIDE SEQUENCE [LARGE SCALE GENOMIC DNA]</scope>
    <source>
        <strain evidence="3">CCUG 62981</strain>
    </source>
</reference>
<dbReference type="RefSeq" id="WP_371393324.1">
    <property type="nucleotide sequence ID" value="NZ_CP163421.1"/>
</dbReference>
<feature type="chain" id="PRO_5046045723" description="Secreted protein" evidence="1">
    <location>
        <begin position="23"/>
        <end position="137"/>
    </location>
</feature>
<evidence type="ECO:0000256" key="1">
    <source>
        <dbReference type="SAM" id="SignalP"/>
    </source>
</evidence>
<evidence type="ECO:0008006" key="4">
    <source>
        <dbReference type="Google" id="ProtNLM"/>
    </source>
</evidence>
<evidence type="ECO:0000313" key="2">
    <source>
        <dbReference type="EMBL" id="MFC4725585.1"/>
    </source>
</evidence>
<sequence>MFKPVALILAAGLGLAGVAASAAPAEAQRWHQPRGWSAPQGHFVVNANACTPLRHYQHQRGRHHAQWNRQRNYVLRCQPGAFNYIPTRTEMRMGVTNRHVTVSEARWDPRRQRFFAETRWGRVPVELIHAPIIIGRR</sequence>
<name>A0ABV9NFA0_9PROT</name>
<dbReference type="Proteomes" id="UP001596024">
    <property type="component" value="Unassembled WGS sequence"/>
</dbReference>
<accession>A0ABV9NFA0</accession>
<protein>
    <recommendedName>
        <fullName evidence="4">Secreted protein</fullName>
    </recommendedName>
</protein>
<keyword evidence="1" id="KW-0732">Signal</keyword>
<keyword evidence="3" id="KW-1185">Reference proteome</keyword>
<proteinExistence type="predicted"/>
<dbReference type="EMBL" id="JBHSGQ010000004">
    <property type="protein sequence ID" value="MFC4725585.1"/>
    <property type="molecule type" value="Genomic_DNA"/>
</dbReference>